<accession>A0ABQ5AV28</accession>
<evidence type="ECO:0000256" key="1">
    <source>
        <dbReference type="SAM" id="MobiDB-lite"/>
    </source>
</evidence>
<keyword evidence="3" id="KW-1185">Reference proteome</keyword>
<dbReference type="EMBL" id="BQNB010012675">
    <property type="protein sequence ID" value="GJT06516.1"/>
    <property type="molecule type" value="Genomic_DNA"/>
</dbReference>
<comment type="caution">
    <text evidence="2">The sequence shown here is derived from an EMBL/GenBank/DDBJ whole genome shotgun (WGS) entry which is preliminary data.</text>
</comment>
<feature type="compositionally biased region" description="Basic and acidic residues" evidence="1">
    <location>
        <begin position="585"/>
        <end position="595"/>
    </location>
</feature>
<evidence type="ECO:0000313" key="2">
    <source>
        <dbReference type="EMBL" id="GJT06516.1"/>
    </source>
</evidence>
<evidence type="ECO:0000313" key="3">
    <source>
        <dbReference type="Proteomes" id="UP001151760"/>
    </source>
</evidence>
<sequence length="932" mass="107156">MDKTLGRLDHYMCNMLSAIHTDQMHQPWRTFAAIINRCISRKKIGLDRLRESRAQILWGMYNKKNVDYVALLWEDFMYQADNREISSARKEHMPYLRFTKVIINHFISKDKTISIRNRINLPIIRDDSLLDIKDSQAYKTYYDFTTRKVPPRKARKYKKVASPSRKLSYVKEAEPVKKGKRVKRPAKTSITVPTAGVTIRDTPRVSVSKKKAPAKDDRSKGIEILSDVALSKAAQLKEATKRSKKDYYISQASGSGDGTDFESGGDSEDDNDDDSDDDSKGDDDKADSDNDGNSDADDNERTDSDDDDENPSFTLKDYDEEEHDEEYESDDDNEMFKFLILENVPPIVDEVDSMMNVKNRQEESCTQAPSLFTVPEMAILEFSTAHTTTIPLTISMITPPSQLATPSPVPTTVLTTTSIPALLNFSSLFRFDQRVSTLETELSQLKQADHSAQLLKSVKSQLPTMVDDLLSTRIGYATRTALDLLPQILPKEVSDFVTPVIQSTINESLENVILAKSSSQPKSTCKEAESLTEFELKKILLDKMERSESYKTSPKHKELYEGLVKSYNLHKDLFSSYGNVYSLKRDRDDKDKYEDPSAGSSRAEEPVFETTDTRMPQDQGGDTEDQPNVETTPMDDCNIAKARQPPRTFDELMSTPIDFSAYVMHNLKIDNLTQEISVGPAFNLLKGRQVVPVDYFFNNDLEYLKGGSSSRKYITSITKTMAAKYDDIKGIEDMVPEKRIIAVTHVKVMKWYGYGYLEEIIVRREDQTLHKFKEGDFPRLNLCDIEDLLLLLRVEDLQLRVKSYKKKLNITKPETFISDIPKLTPYTAYKNPQGIIYLDKYKRNRLIRLDELYKFYDGTLTSVRQVLHDIANNLRMNYFPKRRWSNLDRIRSYIMIKAIDQQLFERRLMRNLEKFVGGREYGNDFRLLERMI</sequence>
<reference evidence="2" key="2">
    <citation type="submission" date="2022-01" db="EMBL/GenBank/DDBJ databases">
        <authorList>
            <person name="Yamashiro T."/>
            <person name="Shiraishi A."/>
            <person name="Satake H."/>
            <person name="Nakayama K."/>
        </authorList>
    </citation>
    <scope>NUCLEOTIDE SEQUENCE</scope>
</reference>
<feature type="region of interest" description="Disordered" evidence="1">
    <location>
        <begin position="585"/>
        <end position="640"/>
    </location>
</feature>
<feature type="compositionally biased region" description="Acidic residues" evidence="1">
    <location>
        <begin position="259"/>
        <end position="310"/>
    </location>
</feature>
<proteinExistence type="predicted"/>
<feature type="compositionally biased region" description="Acidic residues" evidence="1">
    <location>
        <begin position="318"/>
        <end position="331"/>
    </location>
</feature>
<gene>
    <name evidence="2" type="ORF">Tco_0840978</name>
</gene>
<name>A0ABQ5AV28_9ASTR</name>
<reference evidence="2" key="1">
    <citation type="journal article" date="2022" name="Int. J. Mol. Sci.">
        <title>Draft Genome of Tanacetum Coccineum: Genomic Comparison of Closely Related Tanacetum-Family Plants.</title>
        <authorList>
            <person name="Yamashiro T."/>
            <person name="Shiraishi A."/>
            <person name="Nakayama K."/>
            <person name="Satake H."/>
        </authorList>
    </citation>
    <scope>NUCLEOTIDE SEQUENCE</scope>
</reference>
<protein>
    <submittedName>
        <fullName evidence="2">Uncharacterized protein</fullName>
    </submittedName>
</protein>
<dbReference type="Proteomes" id="UP001151760">
    <property type="component" value="Unassembled WGS sequence"/>
</dbReference>
<organism evidence="2 3">
    <name type="scientific">Tanacetum coccineum</name>
    <dbReference type="NCBI Taxonomy" id="301880"/>
    <lineage>
        <taxon>Eukaryota</taxon>
        <taxon>Viridiplantae</taxon>
        <taxon>Streptophyta</taxon>
        <taxon>Embryophyta</taxon>
        <taxon>Tracheophyta</taxon>
        <taxon>Spermatophyta</taxon>
        <taxon>Magnoliopsida</taxon>
        <taxon>eudicotyledons</taxon>
        <taxon>Gunneridae</taxon>
        <taxon>Pentapetalae</taxon>
        <taxon>asterids</taxon>
        <taxon>campanulids</taxon>
        <taxon>Asterales</taxon>
        <taxon>Asteraceae</taxon>
        <taxon>Asteroideae</taxon>
        <taxon>Anthemideae</taxon>
        <taxon>Anthemidinae</taxon>
        <taxon>Tanacetum</taxon>
    </lineage>
</organism>
<feature type="region of interest" description="Disordered" evidence="1">
    <location>
        <begin position="240"/>
        <end position="331"/>
    </location>
</feature>